<proteinExistence type="predicted"/>
<sequence length="88" mass="9604">MTGVALLTYSASSLILALYIVASSPERVVSQLVPSLDAFPAQVLMLRSRFGPFRSHVVRLLEPLPVSTKDTHERGKATKLLGNRISLD</sequence>
<feature type="signal peptide" evidence="1">
    <location>
        <begin position="1"/>
        <end position="30"/>
    </location>
</feature>
<dbReference type="Proteomes" id="UP001066276">
    <property type="component" value="Chromosome 4_2"/>
</dbReference>
<dbReference type="EMBL" id="JANPWB010000008">
    <property type="protein sequence ID" value="KAJ1166172.1"/>
    <property type="molecule type" value="Genomic_DNA"/>
</dbReference>
<reference evidence="2" key="1">
    <citation type="journal article" date="2022" name="bioRxiv">
        <title>Sequencing and chromosome-scale assembly of the giantPleurodeles waltlgenome.</title>
        <authorList>
            <person name="Brown T."/>
            <person name="Elewa A."/>
            <person name="Iarovenko S."/>
            <person name="Subramanian E."/>
            <person name="Araus A.J."/>
            <person name="Petzold A."/>
            <person name="Susuki M."/>
            <person name="Suzuki K.-i.T."/>
            <person name="Hayashi T."/>
            <person name="Toyoda A."/>
            <person name="Oliveira C."/>
            <person name="Osipova E."/>
            <person name="Leigh N.D."/>
            <person name="Simon A."/>
            <person name="Yun M.H."/>
        </authorList>
    </citation>
    <scope>NUCLEOTIDE SEQUENCE</scope>
    <source>
        <strain evidence="2">20211129_DDA</strain>
        <tissue evidence="2">Liver</tissue>
    </source>
</reference>
<feature type="chain" id="PRO_5043339168" evidence="1">
    <location>
        <begin position="31"/>
        <end position="88"/>
    </location>
</feature>
<name>A0AAV7SQC1_PLEWA</name>
<gene>
    <name evidence="2" type="ORF">NDU88_006581</name>
</gene>
<accession>A0AAV7SQC1</accession>
<keyword evidence="3" id="KW-1185">Reference proteome</keyword>
<comment type="caution">
    <text evidence="2">The sequence shown here is derived from an EMBL/GenBank/DDBJ whole genome shotgun (WGS) entry which is preliminary data.</text>
</comment>
<evidence type="ECO:0000313" key="2">
    <source>
        <dbReference type="EMBL" id="KAJ1166172.1"/>
    </source>
</evidence>
<keyword evidence="1" id="KW-0732">Signal</keyword>
<dbReference type="AlphaFoldDB" id="A0AAV7SQC1"/>
<evidence type="ECO:0000313" key="3">
    <source>
        <dbReference type="Proteomes" id="UP001066276"/>
    </source>
</evidence>
<evidence type="ECO:0000256" key="1">
    <source>
        <dbReference type="SAM" id="SignalP"/>
    </source>
</evidence>
<protein>
    <submittedName>
        <fullName evidence="2">Uncharacterized protein</fullName>
    </submittedName>
</protein>
<organism evidence="2 3">
    <name type="scientific">Pleurodeles waltl</name>
    <name type="common">Iberian ribbed newt</name>
    <dbReference type="NCBI Taxonomy" id="8319"/>
    <lineage>
        <taxon>Eukaryota</taxon>
        <taxon>Metazoa</taxon>
        <taxon>Chordata</taxon>
        <taxon>Craniata</taxon>
        <taxon>Vertebrata</taxon>
        <taxon>Euteleostomi</taxon>
        <taxon>Amphibia</taxon>
        <taxon>Batrachia</taxon>
        <taxon>Caudata</taxon>
        <taxon>Salamandroidea</taxon>
        <taxon>Salamandridae</taxon>
        <taxon>Pleurodelinae</taxon>
        <taxon>Pleurodeles</taxon>
    </lineage>
</organism>